<evidence type="ECO:0000256" key="3">
    <source>
        <dbReference type="ARBA" id="ARBA00022676"/>
    </source>
</evidence>
<dbReference type="PANTHER" id="PTHR43179">
    <property type="entry name" value="RHAMNOSYLTRANSFERASE WBBL"/>
    <property type="match status" value="1"/>
</dbReference>
<comment type="similarity">
    <text evidence="2">Belongs to the glycosyltransferase 2 family.</text>
</comment>
<keyword evidence="3" id="KW-0328">Glycosyltransferase</keyword>
<comment type="pathway">
    <text evidence="1">Cell wall biogenesis; cell wall polysaccharide biosynthesis.</text>
</comment>
<dbReference type="Gene3D" id="3.90.550.10">
    <property type="entry name" value="Spore Coat Polysaccharide Biosynthesis Protein SpsA, Chain A"/>
    <property type="match status" value="1"/>
</dbReference>
<organism evidence="6 7">
    <name type="scientific">Flexivirga aerilata</name>
    <dbReference type="NCBI Taxonomy" id="1656889"/>
    <lineage>
        <taxon>Bacteria</taxon>
        <taxon>Bacillati</taxon>
        <taxon>Actinomycetota</taxon>
        <taxon>Actinomycetes</taxon>
        <taxon>Micrococcales</taxon>
        <taxon>Dermacoccaceae</taxon>
        <taxon>Flexivirga</taxon>
    </lineage>
</organism>
<dbReference type="AlphaFoldDB" id="A0A849ARY1"/>
<keyword evidence="7" id="KW-1185">Reference proteome</keyword>
<dbReference type="EMBL" id="JABENB010000003">
    <property type="protein sequence ID" value="NNG41040.1"/>
    <property type="molecule type" value="Genomic_DNA"/>
</dbReference>
<dbReference type="Pfam" id="PF00535">
    <property type="entry name" value="Glycos_transf_2"/>
    <property type="match status" value="1"/>
</dbReference>
<sequence>MSSPIEYDVVVPTIGRPSLHRALRSLADQHQWPSHVVVVDDRASDGPALPIPNALRERCSVSVVTAGGRGPAGARNLGWQLGGSSWVVFLDDDVEVGPAWAAALQADLAAAGPRVAGVQAVVRVPLPARRPTDWERNTAALADGRWITAEMAFRRTALHEVAGFDERFRRAYREDSDLALRLQDAGWSLRRGSRVVTHPVRPADTWVSVRMQRGNADDALMSAVHGRDWRRRAVAGRGRLRAHTLTVALGSLAVGSAAVPGARGRRLALLCGAGWAAATADFAMRRILPGPRTPGEVTAMAVTSVLIPWCAVLHRLRGRLRHRGARRWGPADGDATVASQSAAAS</sequence>
<evidence type="ECO:0000313" key="7">
    <source>
        <dbReference type="Proteomes" id="UP000557772"/>
    </source>
</evidence>
<dbReference type="PANTHER" id="PTHR43179:SF12">
    <property type="entry name" value="GALACTOFURANOSYLTRANSFERASE GLFT2"/>
    <property type="match status" value="1"/>
</dbReference>
<evidence type="ECO:0000256" key="1">
    <source>
        <dbReference type="ARBA" id="ARBA00004776"/>
    </source>
</evidence>
<dbReference type="RefSeq" id="WP_171157973.1">
    <property type="nucleotide sequence ID" value="NZ_JABENB010000003.1"/>
</dbReference>
<name>A0A849ARY1_9MICO</name>
<dbReference type="Proteomes" id="UP000557772">
    <property type="component" value="Unassembled WGS sequence"/>
</dbReference>
<accession>A0A849ARY1</accession>
<protein>
    <submittedName>
        <fullName evidence="6">Glycosyltransferase</fullName>
    </submittedName>
</protein>
<feature type="domain" description="Glycosyltransferase 2-like" evidence="5">
    <location>
        <begin position="9"/>
        <end position="130"/>
    </location>
</feature>
<dbReference type="SUPFAM" id="SSF53448">
    <property type="entry name" value="Nucleotide-diphospho-sugar transferases"/>
    <property type="match status" value="1"/>
</dbReference>
<comment type="caution">
    <text evidence="6">The sequence shown here is derived from an EMBL/GenBank/DDBJ whole genome shotgun (WGS) entry which is preliminary data.</text>
</comment>
<dbReference type="GO" id="GO:0016757">
    <property type="term" value="F:glycosyltransferase activity"/>
    <property type="evidence" value="ECO:0007669"/>
    <property type="project" value="UniProtKB-KW"/>
</dbReference>
<keyword evidence="4 6" id="KW-0808">Transferase</keyword>
<reference evidence="6 7" key="1">
    <citation type="submission" date="2020-05" db="EMBL/GenBank/DDBJ databases">
        <title>Flexivirga sp. ID2601S isolated from air conditioner.</title>
        <authorList>
            <person name="Kim D.H."/>
        </authorList>
    </citation>
    <scope>NUCLEOTIDE SEQUENCE [LARGE SCALE GENOMIC DNA]</scope>
    <source>
        <strain evidence="6 7">ID2601S</strain>
    </source>
</reference>
<evidence type="ECO:0000313" key="6">
    <source>
        <dbReference type="EMBL" id="NNG41040.1"/>
    </source>
</evidence>
<evidence type="ECO:0000259" key="5">
    <source>
        <dbReference type="Pfam" id="PF00535"/>
    </source>
</evidence>
<gene>
    <name evidence="6" type="ORF">HJ588_17415</name>
</gene>
<proteinExistence type="inferred from homology"/>
<dbReference type="InterPro" id="IPR001173">
    <property type="entry name" value="Glyco_trans_2-like"/>
</dbReference>
<evidence type="ECO:0000256" key="4">
    <source>
        <dbReference type="ARBA" id="ARBA00022679"/>
    </source>
</evidence>
<dbReference type="InterPro" id="IPR029044">
    <property type="entry name" value="Nucleotide-diphossugar_trans"/>
</dbReference>
<evidence type="ECO:0000256" key="2">
    <source>
        <dbReference type="ARBA" id="ARBA00006739"/>
    </source>
</evidence>